<proteinExistence type="predicted"/>
<accession>A0A918UAM5</accession>
<evidence type="ECO:0008006" key="3">
    <source>
        <dbReference type="Google" id="ProtNLM"/>
    </source>
</evidence>
<dbReference type="EMBL" id="BMYX01000011">
    <property type="protein sequence ID" value="GGY17365.1"/>
    <property type="molecule type" value="Genomic_DNA"/>
</dbReference>
<reference evidence="1" key="1">
    <citation type="journal article" date="2014" name="Int. J. Syst. Evol. Microbiol.">
        <title>Complete genome sequence of Corynebacterium casei LMG S-19264T (=DSM 44701T), isolated from a smear-ripened cheese.</title>
        <authorList>
            <consortium name="US DOE Joint Genome Institute (JGI-PGF)"/>
            <person name="Walter F."/>
            <person name="Albersmeier A."/>
            <person name="Kalinowski J."/>
            <person name="Ruckert C."/>
        </authorList>
    </citation>
    <scope>NUCLEOTIDE SEQUENCE</scope>
    <source>
        <strain evidence="1">KCTC 32182</strain>
    </source>
</reference>
<evidence type="ECO:0000313" key="1">
    <source>
        <dbReference type="EMBL" id="GGY17365.1"/>
    </source>
</evidence>
<protein>
    <recommendedName>
        <fullName evidence="3">PilZ domain-containing protein</fullName>
    </recommendedName>
</protein>
<dbReference type="Proteomes" id="UP000645257">
    <property type="component" value="Unassembled WGS sequence"/>
</dbReference>
<name>A0A918UAM5_9NEIS</name>
<reference evidence="1" key="2">
    <citation type="submission" date="2020-09" db="EMBL/GenBank/DDBJ databases">
        <authorList>
            <person name="Sun Q."/>
            <person name="Kim S."/>
        </authorList>
    </citation>
    <scope>NUCLEOTIDE SEQUENCE</scope>
    <source>
        <strain evidence="1">KCTC 32182</strain>
    </source>
</reference>
<sequence length="500" mass="54914">MPNPLSTLRALLVRSRTARHMTDLATHIKAEGDAGGIATIMDVLPSLTRLNADTGLALMSRVEALLTLDRALEPLLARLGGECRFGQSALRASLPALLSVSSEMAGAYLGCVTHYLARPAPMVHEKLRLATLRGLHFQLEAMLYKALRYLQPSEQDWKTLGRLYLFADEHDYARTPFVLSSHNTPVTAEALLIQAALLNLSQPENLLHKDIAACDVLLSRLRQHCELTHRPSGAEPVYRIDPDSGMPPERLAHTITNRHQRFLSLQPASTALADLALELENRAVASETPGQVLTREQWLALIRALSVRWTADGGKSLRRADRQANNEDVRVTDGLPHIALALQFADSEAALPRQQQGWRMVDESESGLGLFFPGALPDLAPGRLVLVRKIGGDPLLGVIRRLARQTLGTRVGVELLGDAPLPVSVQAARAEEPCVALYVPRDRARGRERWLLLPPDLAHPGQECLLHAQGKTYRIELADETATSFDDAVHMDFATLARLA</sequence>
<keyword evidence="2" id="KW-1185">Reference proteome</keyword>
<gene>
    <name evidence="1" type="ORF">GCM10011289_20970</name>
</gene>
<organism evidence="1 2">
    <name type="scientific">Paludibacterium paludis</name>
    <dbReference type="NCBI Taxonomy" id="1225769"/>
    <lineage>
        <taxon>Bacteria</taxon>
        <taxon>Pseudomonadati</taxon>
        <taxon>Pseudomonadota</taxon>
        <taxon>Betaproteobacteria</taxon>
        <taxon>Neisseriales</taxon>
        <taxon>Chromobacteriaceae</taxon>
        <taxon>Paludibacterium</taxon>
    </lineage>
</organism>
<comment type="caution">
    <text evidence="1">The sequence shown here is derived from an EMBL/GenBank/DDBJ whole genome shotgun (WGS) entry which is preliminary data.</text>
</comment>
<dbReference type="AlphaFoldDB" id="A0A918UAM5"/>
<dbReference type="RefSeq" id="WP_189534060.1">
    <property type="nucleotide sequence ID" value="NZ_BMYX01000011.1"/>
</dbReference>
<evidence type="ECO:0000313" key="2">
    <source>
        <dbReference type="Proteomes" id="UP000645257"/>
    </source>
</evidence>